<evidence type="ECO:0000256" key="3">
    <source>
        <dbReference type="ARBA" id="ARBA00022676"/>
    </source>
</evidence>
<dbReference type="PANTHER" id="PTHR48043:SF23">
    <property type="entry name" value="UDP-GLUCURONOSYLTRANSFERASE"/>
    <property type="match status" value="1"/>
</dbReference>
<dbReference type="InterPro" id="IPR002213">
    <property type="entry name" value="UDP_glucos_trans"/>
</dbReference>
<keyword evidence="7" id="KW-0472">Membrane</keyword>
<dbReference type="EC" id="2.4.1.17" evidence="2"/>
<dbReference type="EMBL" id="BTSX01000002">
    <property type="protein sequence ID" value="GMS83844.1"/>
    <property type="molecule type" value="Genomic_DNA"/>
</dbReference>
<organism evidence="8 9">
    <name type="scientific">Pristionchus entomophagus</name>
    <dbReference type="NCBI Taxonomy" id="358040"/>
    <lineage>
        <taxon>Eukaryota</taxon>
        <taxon>Metazoa</taxon>
        <taxon>Ecdysozoa</taxon>
        <taxon>Nematoda</taxon>
        <taxon>Chromadorea</taxon>
        <taxon>Rhabditida</taxon>
        <taxon>Rhabditina</taxon>
        <taxon>Diplogasteromorpha</taxon>
        <taxon>Diplogasteroidea</taxon>
        <taxon>Neodiplogasteridae</taxon>
        <taxon>Pristionchus</taxon>
    </lineage>
</organism>
<protein>
    <recommendedName>
        <fullName evidence="2">glucuronosyltransferase</fullName>
        <ecNumber evidence="2">2.4.1.17</ecNumber>
    </recommendedName>
</protein>
<dbReference type="Proteomes" id="UP001432027">
    <property type="component" value="Unassembled WGS sequence"/>
</dbReference>
<evidence type="ECO:0000256" key="2">
    <source>
        <dbReference type="ARBA" id="ARBA00012544"/>
    </source>
</evidence>
<sequence length="490" mass="55209">LIPFASSLKFLCYSPLAWSSHTNFLGKLADLLVDAGHEVVVLSPTFEPSVREGSAQARVIQIPRTEAYFEPETNIRENISDWVVDHTWQAIGSCTTRAPLWVAQCRDEKFDAAFAECIDWCGAALFFLVDIDKFAITESFAQKDGQYPISHLEPAISYVPTIMGGQFGEDMTFAKRAFNLFNYFVYKRFVYHAVEGYQEMLERLQPGFPDIVDLMALNSLYFMNYEPLLDFPRPSAARVIDIGGVAVSSGHKKLNETWSSILSLRLRTVLMSFGTVAEAHTMPETFKESIREAVRAFPDVTFIWKYERPAHNISRGIPNLIETTLVPQNDMLHDSRLSLFITHCGQGSTTEANYAGVPLVVVPVLLDQVRNAYAMKRAGVGVTLEKSRLAYPEPLTEAIREVLENPKYKETAVVTAQMLRDKPFTGRELFVRNMEFLAVHGPLRMLDHHGQKLNFIQYYLIDVIGAILLAIVVAVGMVLGTIRKIIKITR</sequence>
<comment type="catalytic activity">
    <reaction evidence="6">
        <text>glucuronate acceptor + UDP-alpha-D-glucuronate = acceptor beta-D-glucuronoside + UDP + H(+)</text>
        <dbReference type="Rhea" id="RHEA:21032"/>
        <dbReference type="ChEBI" id="CHEBI:15378"/>
        <dbReference type="ChEBI" id="CHEBI:58052"/>
        <dbReference type="ChEBI" id="CHEBI:58223"/>
        <dbReference type="ChEBI" id="CHEBI:132367"/>
        <dbReference type="ChEBI" id="CHEBI:132368"/>
        <dbReference type="EC" id="2.4.1.17"/>
    </reaction>
</comment>
<comment type="similarity">
    <text evidence="1">Belongs to the UDP-glycosyltransferase family.</text>
</comment>
<evidence type="ECO:0000256" key="1">
    <source>
        <dbReference type="ARBA" id="ARBA00009995"/>
    </source>
</evidence>
<accession>A0AAV5SUG3</accession>
<dbReference type="FunFam" id="3.40.50.2000:FF:000201">
    <property type="entry name" value="UDP-glucuronosyltransferase"/>
    <property type="match status" value="1"/>
</dbReference>
<keyword evidence="9" id="KW-1185">Reference proteome</keyword>
<dbReference type="Pfam" id="PF00201">
    <property type="entry name" value="UDPGT"/>
    <property type="match status" value="1"/>
</dbReference>
<dbReference type="AlphaFoldDB" id="A0AAV5SUG3"/>
<evidence type="ECO:0000313" key="8">
    <source>
        <dbReference type="EMBL" id="GMS83844.1"/>
    </source>
</evidence>
<gene>
    <name evidence="8" type="ORF">PENTCL1PPCAC_6019</name>
</gene>
<evidence type="ECO:0000256" key="4">
    <source>
        <dbReference type="ARBA" id="ARBA00022679"/>
    </source>
</evidence>
<proteinExistence type="inferred from homology"/>
<evidence type="ECO:0000256" key="7">
    <source>
        <dbReference type="SAM" id="Phobius"/>
    </source>
</evidence>
<dbReference type="CDD" id="cd03784">
    <property type="entry name" value="GT1_Gtf-like"/>
    <property type="match status" value="1"/>
</dbReference>
<reference evidence="8" key="1">
    <citation type="submission" date="2023-10" db="EMBL/GenBank/DDBJ databases">
        <title>Genome assembly of Pristionchus species.</title>
        <authorList>
            <person name="Yoshida K."/>
            <person name="Sommer R.J."/>
        </authorList>
    </citation>
    <scope>NUCLEOTIDE SEQUENCE</scope>
    <source>
        <strain evidence="8">RS0144</strain>
    </source>
</reference>
<evidence type="ECO:0000256" key="5">
    <source>
        <dbReference type="ARBA" id="ARBA00022729"/>
    </source>
</evidence>
<name>A0AAV5SUG3_9BILA</name>
<keyword evidence="7" id="KW-0812">Transmembrane</keyword>
<keyword evidence="5" id="KW-0732">Signal</keyword>
<comment type="caution">
    <text evidence="8">The sequence shown here is derived from an EMBL/GenBank/DDBJ whole genome shotgun (WGS) entry which is preliminary data.</text>
</comment>
<dbReference type="InterPro" id="IPR050271">
    <property type="entry name" value="UDP-glycosyltransferase"/>
</dbReference>
<feature type="non-terminal residue" evidence="8">
    <location>
        <position position="490"/>
    </location>
</feature>
<evidence type="ECO:0000313" key="9">
    <source>
        <dbReference type="Proteomes" id="UP001432027"/>
    </source>
</evidence>
<feature type="transmembrane region" description="Helical" evidence="7">
    <location>
        <begin position="458"/>
        <end position="482"/>
    </location>
</feature>
<feature type="non-terminal residue" evidence="8">
    <location>
        <position position="1"/>
    </location>
</feature>
<keyword evidence="4" id="KW-0808">Transferase</keyword>
<keyword evidence="3" id="KW-0328">Glycosyltransferase</keyword>
<dbReference type="SUPFAM" id="SSF53756">
    <property type="entry name" value="UDP-Glycosyltransferase/glycogen phosphorylase"/>
    <property type="match status" value="1"/>
</dbReference>
<dbReference type="PANTHER" id="PTHR48043">
    <property type="entry name" value="EG:EG0003.4 PROTEIN-RELATED"/>
    <property type="match status" value="1"/>
</dbReference>
<dbReference type="Gene3D" id="3.40.50.2000">
    <property type="entry name" value="Glycogen Phosphorylase B"/>
    <property type="match status" value="2"/>
</dbReference>
<keyword evidence="7" id="KW-1133">Transmembrane helix</keyword>
<dbReference type="GO" id="GO:0015020">
    <property type="term" value="F:glucuronosyltransferase activity"/>
    <property type="evidence" value="ECO:0007669"/>
    <property type="project" value="UniProtKB-EC"/>
</dbReference>
<evidence type="ECO:0000256" key="6">
    <source>
        <dbReference type="ARBA" id="ARBA00047475"/>
    </source>
</evidence>